<dbReference type="EMBL" id="KL198025">
    <property type="protein sequence ID" value="KDQ16876.1"/>
    <property type="molecule type" value="Genomic_DNA"/>
</dbReference>
<proteinExistence type="predicted"/>
<gene>
    <name evidence="1" type="ORF">BOTBODRAFT_218381</name>
</gene>
<protein>
    <submittedName>
        <fullName evidence="1">Uncharacterized protein</fullName>
    </submittedName>
</protein>
<organism evidence="1 2">
    <name type="scientific">Botryobasidium botryosum (strain FD-172 SS1)</name>
    <dbReference type="NCBI Taxonomy" id="930990"/>
    <lineage>
        <taxon>Eukaryota</taxon>
        <taxon>Fungi</taxon>
        <taxon>Dikarya</taxon>
        <taxon>Basidiomycota</taxon>
        <taxon>Agaricomycotina</taxon>
        <taxon>Agaricomycetes</taxon>
        <taxon>Cantharellales</taxon>
        <taxon>Botryobasidiaceae</taxon>
        <taxon>Botryobasidium</taxon>
    </lineage>
</organism>
<dbReference type="HOGENOM" id="CLU_1834827_0_0_1"/>
<evidence type="ECO:0000313" key="1">
    <source>
        <dbReference type="EMBL" id="KDQ16876.1"/>
    </source>
</evidence>
<dbReference type="InParanoid" id="A0A067MZE9"/>
<keyword evidence="2" id="KW-1185">Reference proteome</keyword>
<name>A0A067MZE9_BOTB1</name>
<accession>A0A067MZE9</accession>
<dbReference type="Proteomes" id="UP000027195">
    <property type="component" value="Unassembled WGS sequence"/>
</dbReference>
<dbReference type="AlphaFoldDB" id="A0A067MZE9"/>
<evidence type="ECO:0000313" key="2">
    <source>
        <dbReference type="Proteomes" id="UP000027195"/>
    </source>
</evidence>
<sequence length="140" mass="15327">MAVSLSCELNCTLFAVGGVAGVSFRLVSPALVESSALKYFTLCKADAPRERPPSGIKIPPSRTTRTLAGSLTARAGTFEQTDYDISFIGATRATTYVHGSQTSTTNEKRGIKLTRRRSRDYKQGIRTQHNRYHSVLSERG</sequence>
<reference evidence="2" key="1">
    <citation type="journal article" date="2014" name="Proc. Natl. Acad. Sci. U.S.A.">
        <title>Extensive sampling of basidiomycete genomes demonstrates inadequacy of the white-rot/brown-rot paradigm for wood decay fungi.</title>
        <authorList>
            <person name="Riley R."/>
            <person name="Salamov A.A."/>
            <person name="Brown D.W."/>
            <person name="Nagy L.G."/>
            <person name="Floudas D."/>
            <person name="Held B.W."/>
            <person name="Levasseur A."/>
            <person name="Lombard V."/>
            <person name="Morin E."/>
            <person name="Otillar R."/>
            <person name="Lindquist E.A."/>
            <person name="Sun H."/>
            <person name="LaButti K.M."/>
            <person name="Schmutz J."/>
            <person name="Jabbour D."/>
            <person name="Luo H."/>
            <person name="Baker S.E."/>
            <person name="Pisabarro A.G."/>
            <person name="Walton J.D."/>
            <person name="Blanchette R.A."/>
            <person name="Henrissat B."/>
            <person name="Martin F."/>
            <person name="Cullen D."/>
            <person name="Hibbett D.S."/>
            <person name="Grigoriev I.V."/>
        </authorList>
    </citation>
    <scope>NUCLEOTIDE SEQUENCE [LARGE SCALE GENOMIC DNA]</scope>
    <source>
        <strain evidence="2">FD-172 SS1</strain>
    </source>
</reference>